<dbReference type="GO" id="GO:0044038">
    <property type="term" value="P:cell wall macromolecule biosynthetic process"/>
    <property type="evidence" value="ECO:0007669"/>
    <property type="project" value="InterPro"/>
</dbReference>
<keyword evidence="3" id="KW-1185">Reference proteome</keyword>
<proteinExistence type="predicted"/>
<dbReference type="PROSITE" id="PS51191">
    <property type="entry name" value="FEMABX"/>
    <property type="match status" value="1"/>
</dbReference>
<comment type="caution">
    <text evidence="2">The sequence shown here is derived from an EMBL/GenBank/DDBJ whole genome shotgun (WGS) entry which is preliminary data.</text>
</comment>
<accession>A0A366Y3R3</accession>
<evidence type="ECO:0000313" key="3">
    <source>
        <dbReference type="Proteomes" id="UP000253314"/>
    </source>
</evidence>
<dbReference type="GO" id="GO:0005737">
    <property type="term" value="C:cytoplasm"/>
    <property type="evidence" value="ECO:0007669"/>
    <property type="project" value="UniProtKB-SubCell"/>
</dbReference>
<gene>
    <name evidence="2" type="ORF">DS031_03260</name>
</gene>
<dbReference type="InterPro" id="IPR003447">
    <property type="entry name" value="FEMABX"/>
</dbReference>
<dbReference type="OrthoDB" id="5622654at2"/>
<dbReference type="RefSeq" id="WP_113804504.1">
    <property type="nucleotide sequence ID" value="NZ_QOCW01000002.1"/>
</dbReference>
<comment type="subcellular location">
    <subcellularLocation>
        <location evidence="1">Cytoplasm</location>
    </subcellularLocation>
</comment>
<evidence type="ECO:0000256" key="1">
    <source>
        <dbReference type="ARBA" id="ARBA00004496"/>
    </source>
</evidence>
<reference evidence="2 3" key="1">
    <citation type="submission" date="2018-07" db="EMBL/GenBank/DDBJ databases">
        <title>Lottiidibacillus patelloidae gen. nov., sp. nov., isolated from the intestinal tract of a marine limpet and the reclassification of B. taeanensis BH030017T, B. algicola KMM 3737T and B. hwajinpoensis SW-72T as genus Lottiidibacillus.</title>
        <authorList>
            <person name="Liu R."/>
            <person name="Huang Z."/>
        </authorList>
    </citation>
    <scope>NUCLEOTIDE SEQUENCE [LARGE SCALE GENOMIC DNA]</scope>
    <source>
        <strain evidence="2 3">BH030017</strain>
    </source>
</reference>
<dbReference type="AlphaFoldDB" id="A0A366Y3R3"/>
<dbReference type="EMBL" id="QOCW01000002">
    <property type="protein sequence ID" value="RBW71024.1"/>
    <property type="molecule type" value="Genomic_DNA"/>
</dbReference>
<evidence type="ECO:0000313" key="2">
    <source>
        <dbReference type="EMBL" id="RBW71024.1"/>
    </source>
</evidence>
<dbReference type="Gene3D" id="3.40.630.30">
    <property type="match status" value="1"/>
</dbReference>
<protein>
    <recommendedName>
        <fullName evidence="4">BioF2-like acetyltransferase domain-containing protein</fullName>
    </recommendedName>
</protein>
<evidence type="ECO:0008006" key="4">
    <source>
        <dbReference type="Google" id="ProtNLM"/>
    </source>
</evidence>
<dbReference type="SUPFAM" id="SSF55729">
    <property type="entry name" value="Acyl-CoA N-acyltransferases (Nat)"/>
    <property type="match status" value="1"/>
</dbReference>
<sequence>MLIKYRRGLLKITEIFGTELRDYHSVSSTDLIIDTKLLISPVQNTAVKKIDRKNSLNLYNQTLVIDLQKENEVLFKEIHKNTKYKINRAEKRDQLNYYELTSPTNKQIKKFALFFNKFANHKRIPRCIMSKLKALRDKQALVISYITNKEQQVICYHVHILDGQQGFLLYSASLRYSKDHLPERNLIGRANRYLHWKDRLSFKKKGCMWYNFGGICIDENNQETQNINRFKRGFGGTEVHEDKKTYAKSLLGKIVLIIFRWKWRNKPEHVRARNLANSFQHSHHL</sequence>
<name>A0A366Y3R3_9BACI</name>
<dbReference type="Proteomes" id="UP000253314">
    <property type="component" value="Unassembled WGS sequence"/>
</dbReference>
<dbReference type="InterPro" id="IPR016181">
    <property type="entry name" value="Acyl_CoA_acyltransferase"/>
</dbReference>
<dbReference type="GO" id="GO:0016755">
    <property type="term" value="F:aminoacyltransferase activity"/>
    <property type="evidence" value="ECO:0007669"/>
    <property type="project" value="InterPro"/>
</dbReference>
<organism evidence="2 3">
    <name type="scientific">Bacillus taeanensis</name>
    <dbReference type="NCBI Taxonomy" id="273032"/>
    <lineage>
        <taxon>Bacteria</taxon>
        <taxon>Bacillati</taxon>
        <taxon>Bacillota</taxon>
        <taxon>Bacilli</taxon>
        <taxon>Bacillales</taxon>
        <taxon>Bacillaceae</taxon>
        <taxon>Bacillus</taxon>
    </lineage>
</organism>